<dbReference type="CDD" id="cd06170">
    <property type="entry name" value="LuxR_C_like"/>
    <property type="match status" value="1"/>
</dbReference>
<dbReference type="GO" id="GO:0006355">
    <property type="term" value="P:regulation of DNA-templated transcription"/>
    <property type="evidence" value="ECO:0007669"/>
    <property type="project" value="InterPro"/>
</dbReference>
<dbReference type="SUPFAM" id="SSF52172">
    <property type="entry name" value="CheY-like"/>
    <property type="match status" value="1"/>
</dbReference>
<dbReference type="InterPro" id="IPR039420">
    <property type="entry name" value="WalR-like"/>
</dbReference>
<dbReference type="InterPro" id="IPR058245">
    <property type="entry name" value="NreC/VraR/RcsB-like_REC"/>
</dbReference>
<comment type="caution">
    <text evidence="6">The sequence shown here is derived from an EMBL/GenBank/DDBJ whole genome shotgun (WGS) entry which is preliminary data.</text>
</comment>
<evidence type="ECO:0000256" key="1">
    <source>
        <dbReference type="ARBA" id="ARBA00022553"/>
    </source>
</evidence>
<dbReference type="Pfam" id="PF00196">
    <property type="entry name" value="GerE"/>
    <property type="match status" value="1"/>
</dbReference>
<evidence type="ECO:0000313" key="7">
    <source>
        <dbReference type="Proteomes" id="UP000233293"/>
    </source>
</evidence>
<evidence type="ECO:0000259" key="4">
    <source>
        <dbReference type="PROSITE" id="PS50043"/>
    </source>
</evidence>
<sequence length="213" mass="23000">MTAIRVALADDHPIVLTGIKALIETEPDITVVSASTSGLSAAAEIAATIPDVAVVDISIGDMDGIELIRRLKAEVPSVRLLALTVHEDQSYLQQALLAGVDGYLLKRSAAEDLVRAVRTVARQEMYLDPAIAAKAVAPPPGRLPNADILSERETSVLRLLAQGFTTKEIAERLLISIKTVETYKVRAAEKLNLRTRVQIIRFAAAQGWFEAPL</sequence>
<dbReference type="RefSeq" id="WP_101249181.1">
    <property type="nucleotide sequence ID" value="NZ_PIUM01000002.1"/>
</dbReference>
<gene>
    <name evidence="6" type="ORF">CWS72_03610</name>
</gene>
<dbReference type="GO" id="GO:0003677">
    <property type="term" value="F:DNA binding"/>
    <property type="evidence" value="ECO:0007669"/>
    <property type="project" value="UniProtKB-KW"/>
</dbReference>
<evidence type="ECO:0000256" key="3">
    <source>
        <dbReference type="PROSITE-ProRule" id="PRU00169"/>
    </source>
</evidence>
<organism evidence="6 7">
    <name type="scientific">Telmatospirillum siberiense</name>
    <dbReference type="NCBI Taxonomy" id="382514"/>
    <lineage>
        <taxon>Bacteria</taxon>
        <taxon>Pseudomonadati</taxon>
        <taxon>Pseudomonadota</taxon>
        <taxon>Alphaproteobacteria</taxon>
        <taxon>Rhodospirillales</taxon>
        <taxon>Rhodospirillaceae</taxon>
        <taxon>Telmatospirillum</taxon>
    </lineage>
</organism>
<dbReference type="PROSITE" id="PS50110">
    <property type="entry name" value="RESPONSE_REGULATORY"/>
    <property type="match status" value="1"/>
</dbReference>
<dbReference type="InterPro" id="IPR016032">
    <property type="entry name" value="Sig_transdc_resp-reg_C-effctor"/>
</dbReference>
<protein>
    <submittedName>
        <fullName evidence="6">DNA-binding response regulator</fullName>
    </submittedName>
</protein>
<keyword evidence="7" id="KW-1185">Reference proteome</keyword>
<dbReference type="Gene3D" id="3.40.50.2300">
    <property type="match status" value="1"/>
</dbReference>
<accession>A0A2N3Q0M8</accession>
<dbReference type="Pfam" id="PF00072">
    <property type="entry name" value="Response_reg"/>
    <property type="match status" value="1"/>
</dbReference>
<dbReference type="PROSITE" id="PS50043">
    <property type="entry name" value="HTH_LUXR_2"/>
    <property type="match status" value="1"/>
</dbReference>
<dbReference type="SMART" id="SM00448">
    <property type="entry name" value="REC"/>
    <property type="match status" value="1"/>
</dbReference>
<evidence type="ECO:0000313" key="6">
    <source>
        <dbReference type="EMBL" id="PKU26219.1"/>
    </source>
</evidence>
<dbReference type="GO" id="GO:0000160">
    <property type="term" value="P:phosphorelay signal transduction system"/>
    <property type="evidence" value="ECO:0007669"/>
    <property type="project" value="InterPro"/>
</dbReference>
<dbReference type="PANTHER" id="PTHR43214">
    <property type="entry name" value="TWO-COMPONENT RESPONSE REGULATOR"/>
    <property type="match status" value="1"/>
</dbReference>
<reference evidence="7" key="1">
    <citation type="submission" date="2017-12" db="EMBL/GenBank/DDBJ databases">
        <title>Draft genome sequence of Telmatospirillum siberiense 26-4b1T, an acidotolerant peatland alphaproteobacterium potentially involved in sulfur cycling.</title>
        <authorList>
            <person name="Hausmann B."/>
            <person name="Pjevac P."/>
            <person name="Schreck K."/>
            <person name="Herbold C.W."/>
            <person name="Daims H."/>
            <person name="Wagner M."/>
            <person name="Pester M."/>
            <person name="Loy A."/>
        </authorList>
    </citation>
    <scope>NUCLEOTIDE SEQUENCE [LARGE SCALE GENOMIC DNA]</scope>
    <source>
        <strain evidence="7">26-4b1</strain>
    </source>
</reference>
<dbReference type="EMBL" id="PIUM01000002">
    <property type="protein sequence ID" value="PKU26219.1"/>
    <property type="molecule type" value="Genomic_DNA"/>
</dbReference>
<dbReference type="AlphaFoldDB" id="A0A2N3Q0M8"/>
<dbReference type="PROSITE" id="PS00622">
    <property type="entry name" value="HTH_LUXR_1"/>
    <property type="match status" value="1"/>
</dbReference>
<keyword evidence="2 6" id="KW-0238">DNA-binding</keyword>
<evidence type="ECO:0000259" key="5">
    <source>
        <dbReference type="PROSITE" id="PS50110"/>
    </source>
</evidence>
<dbReference type="CDD" id="cd17535">
    <property type="entry name" value="REC_NarL-like"/>
    <property type="match status" value="1"/>
</dbReference>
<dbReference type="Proteomes" id="UP000233293">
    <property type="component" value="Unassembled WGS sequence"/>
</dbReference>
<dbReference type="InterPro" id="IPR001789">
    <property type="entry name" value="Sig_transdc_resp-reg_receiver"/>
</dbReference>
<feature type="modified residue" description="4-aspartylphosphate" evidence="3">
    <location>
        <position position="56"/>
    </location>
</feature>
<dbReference type="SMART" id="SM00421">
    <property type="entry name" value="HTH_LUXR"/>
    <property type="match status" value="1"/>
</dbReference>
<dbReference type="PRINTS" id="PR00038">
    <property type="entry name" value="HTHLUXR"/>
</dbReference>
<dbReference type="InterPro" id="IPR011006">
    <property type="entry name" value="CheY-like_superfamily"/>
</dbReference>
<keyword evidence="1 3" id="KW-0597">Phosphoprotein</keyword>
<feature type="domain" description="HTH luxR-type" evidence="4">
    <location>
        <begin position="142"/>
        <end position="207"/>
    </location>
</feature>
<proteinExistence type="predicted"/>
<name>A0A2N3Q0M8_9PROT</name>
<dbReference type="SUPFAM" id="SSF46894">
    <property type="entry name" value="C-terminal effector domain of the bipartite response regulators"/>
    <property type="match status" value="1"/>
</dbReference>
<evidence type="ECO:0000256" key="2">
    <source>
        <dbReference type="ARBA" id="ARBA00023125"/>
    </source>
</evidence>
<dbReference type="InterPro" id="IPR000792">
    <property type="entry name" value="Tscrpt_reg_LuxR_C"/>
</dbReference>
<feature type="domain" description="Response regulatory" evidence="5">
    <location>
        <begin position="5"/>
        <end position="121"/>
    </location>
</feature>
<dbReference type="OrthoDB" id="9808843at2"/>
<dbReference type="PANTHER" id="PTHR43214:SF43">
    <property type="entry name" value="TWO-COMPONENT RESPONSE REGULATOR"/>
    <property type="match status" value="1"/>
</dbReference>